<accession>A0A7W8XQ73</accession>
<gene>
    <name evidence="2" type="ORF">GGD50_002210</name>
</gene>
<dbReference type="Gene3D" id="1.25.40.10">
    <property type="entry name" value="Tetratricopeptide repeat domain"/>
    <property type="match status" value="1"/>
</dbReference>
<dbReference type="PANTHER" id="PTHR11102:SF160">
    <property type="entry name" value="ERAD-ASSOCIATED E3 UBIQUITIN-PROTEIN LIGASE COMPONENT HRD3"/>
    <property type="match status" value="1"/>
</dbReference>
<protein>
    <recommendedName>
        <fullName evidence="4">Sel1 repeat family protein</fullName>
    </recommendedName>
</protein>
<evidence type="ECO:0000313" key="3">
    <source>
        <dbReference type="Proteomes" id="UP000549882"/>
    </source>
</evidence>
<comment type="caution">
    <text evidence="2">The sequence shown here is derived from an EMBL/GenBank/DDBJ whole genome shotgun (WGS) entry which is preliminary data.</text>
</comment>
<sequence length="132" mass="14101">MRLRQIGLGLTLALSIAFQAHAEDGQAAFDKGDYASALAQWQPLAIKGDAASQDGLGSLYALGKGVPQDYTQAIAWFTKAANQGLPKAQFHLGYAYLRGDGVTRDRNTAIGWFQKAAAQGYAPARGILDQMN</sequence>
<dbReference type="Pfam" id="PF08238">
    <property type="entry name" value="Sel1"/>
    <property type="match status" value="2"/>
</dbReference>
<organism evidence="2 3">
    <name type="scientific">Rhizobium paranaense</name>
    <dbReference type="NCBI Taxonomy" id="1650438"/>
    <lineage>
        <taxon>Bacteria</taxon>
        <taxon>Pseudomonadati</taxon>
        <taxon>Pseudomonadota</taxon>
        <taxon>Alphaproteobacteria</taxon>
        <taxon>Hyphomicrobiales</taxon>
        <taxon>Rhizobiaceae</taxon>
        <taxon>Rhizobium/Agrobacterium group</taxon>
        <taxon>Rhizobium</taxon>
    </lineage>
</organism>
<reference evidence="2 3" key="1">
    <citation type="submission" date="2020-08" db="EMBL/GenBank/DDBJ databases">
        <title>Genomic Encyclopedia of Type Strains, Phase IV (KMG-V): Genome sequencing to study the core and pangenomes of soil and plant-associated prokaryotes.</title>
        <authorList>
            <person name="Whitman W."/>
        </authorList>
    </citation>
    <scope>NUCLEOTIDE SEQUENCE [LARGE SCALE GENOMIC DNA]</scope>
    <source>
        <strain evidence="2 3">SEMIA 4064</strain>
    </source>
</reference>
<evidence type="ECO:0000313" key="2">
    <source>
        <dbReference type="EMBL" id="MBB5573597.1"/>
    </source>
</evidence>
<dbReference type="SUPFAM" id="SSF81901">
    <property type="entry name" value="HCP-like"/>
    <property type="match status" value="1"/>
</dbReference>
<feature type="chain" id="PRO_5030863334" description="Sel1 repeat family protein" evidence="1">
    <location>
        <begin position="23"/>
        <end position="132"/>
    </location>
</feature>
<evidence type="ECO:0008006" key="4">
    <source>
        <dbReference type="Google" id="ProtNLM"/>
    </source>
</evidence>
<proteinExistence type="predicted"/>
<name>A0A7W8XQ73_9HYPH</name>
<keyword evidence="1" id="KW-0732">Signal</keyword>
<evidence type="ECO:0000256" key="1">
    <source>
        <dbReference type="SAM" id="SignalP"/>
    </source>
</evidence>
<dbReference type="EMBL" id="JACHBI010000003">
    <property type="protein sequence ID" value="MBB5573597.1"/>
    <property type="molecule type" value="Genomic_DNA"/>
</dbReference>
<dbReference type="PANTHER" id="PTHR11102">
    <property type="entry name" value="SEL-1-LIKE PROTEIN"/>
    <property type="match status" value="1"/>
</dbReference>
<dbReference type="InterPro" id="IPR011990">
    <property type="entry name" value="TPR-like_helical_dom_sf"/>
</dbReference>
<dbReference type="SMART" id="SM00671">
    <property type="entry name" value="SEL1"/>
    <property type="match status" value="2"/>
</dbReference>
<dbReference type="Proteomes" id="UP000549882">
    <property type="component" value="Unassembled WGS sequence"/>
</dbReference>
<dbReference type="RefSeq" id="WP_107108307.1">
    <property type="nucleotide sequence ID" value="NZ_JACHBI010000003.1"/>
</dbReference>
<dbReference type="AlphaFoldDB" id="A0A7W8XQ73"/>
<dbReference type="InterPro" id="IPR006597">
    <property type="entry name" value="Sel1-like"/>
</dbReference>
<dbReference type="InterPro" id="IPR050767">
    <property type="entry name" value="Sel1_AlgK"/>
</dbReference>
<feature type="signal peptide" evidence="1">
    <location>
        <begin position="1"/>
        <end position="22"/>
    </location>
</feature>
<keyword evidence="3" id="KW-1185">Reference proteome</keyword>